<dbReference type="PROSITE" id="PS50879">
    <property type="entry name" value="RNASE_H_1"/>
    <property type="match status" value="1"/>
</dbReference>
<organism evidence="3 4">
    <name type="scientific">Araneus ventricosus</name>
    <name type="common">Orbweaver spider</name>
    <name type="synonym">Epeira ventricosa</name>
    <dbReference type="NCBI Taxonomy" id="182803"/>
    <lineage>
        <taxon>Eukaryota</taxon>
        <taxon>Metazoa</taxon>
        <taxon>Ecdysozoa</taxon>
        <taxon>Arthropoda</taxon>
        <taxon>Chelicerata</taxon>
        <taxon>Arachnida</taxon>
        <taxon>Araneae</taxon>
        <taxon>Araneomorphae</taxon>
        <taxon>Entelegynae</taxon>
        <taxon>Araneoidea</taxon>
        <taxon>Araneidae</taxon>
        <taxon>Araneus</taxon>
    </lineage>
</organism>
<dbReference type="InterPro" id="IPR002156">
    <property type="entry name" value="RNaseH_domain"/>
</dbReference>
<dbReference type="GO" id="GO:0003676">
    <property type="term" value="F:nucleic acid binding"/>
    <property type="evidence" value="ECO:0007669"/>
    <property type="project" value="InterPro"/>
</dbReference>
<protein>
    <recommendedName>
        <fullName evidence="2">RNase H type-1 domain-containing protein</fullName>
    </recommendedName>
</protein>
<sequence>MCRGTHGGQVPSNRTPFEVYTDGSKMSDQMGSAFCVIENEAITKTWKAKLSPANTVFQAEMLALKAAIEWANTTNEDVNIWTDSESSLQDLKSFNVKNKIAQEAQMTLLENARIRLGWVKANKGIKGNEIADTLAKEATTDGIPASLPFPKSFQRNNFYSSHSRVGKLSGTMVRRADRSTALYRKYLTNSFTSPENASNSPLAMGPSPATSRDSVSTLQTTADVGK</sequence>
<evidence type="ECO:0000313" key="3">
    <source>
        <dbReference type="EMBL" id="GBO21775.1"/>
    </source>
</evidence>
<dbReference type="SUPFAM" id="SSF53098">
    <property type="entry name" value="Ribonuclease H-like"/>
    <property type="match status" value="1"/>
</dbReference>
<dbReference type="Pfam" id="PF00075">
    <property type="entry name" value="RNase_H"/>
    <property type="match status" value="1"/>
</dbReference>
<keyword evidence="4" id="KW-1185">Reference proteome</keyword>
<feature type="domain" description="RNase H type-1" evidence="2">
    <location>
        <begin position="13"/>
        <end position="140"/>
    </location>
</feature>
<proteinExistence type="predicted"/>
<name>A0A4Y2V8Z7_ARAVE</name>
<dbReference type="CDD" id="cd09276">
    <property type="entry name" value="Rnase_HI_RT_non_LTR"/>
    <property type="match status" value="1"/>
</dbReference>
<evidence type="ECO:0000313" key="4">
    <source>
        <dbReference type="Proteomes" id="UP000499080"/>
    </source>
</evidence>
<reference evidence="3 4" key="1">
    <citation type="journal article" date="2019" name="Sci. Rep.">
        <title>Orb-weaving spider Araneus ventricosus genome elucidates the spidroin gene catalogue.</title>
        <authorList>
            <person name="Kono N."/>
            <person name="Nakamura H."/>
            <person name="Ohtoshi R."/>
            <person name="Moran D.A.P."/>
            <person name="Shinohara A."/>
            <person name="Yoshida Y."/>
            <person name="Fujiwara M."/>
            <person name="Mori M."/>
            <person name="Tomita M."/>
            <person name="Arakawa K."/>
        </authorList>
    </citation>
    <scope>NUCLEOTIDE SEQUENCE [LARGE SCALE GENOMIC DNA]</scope>
</reference>
<comment type="caution">
    <text evidence="3">The sequence shown here is derived from an EMBL/GenBank/DDBJ whole genome shotgun (WGS) entry which is preliminary data.</text>
</comment>
<accession>A0A4Y2V8Z7</accession>
<feature type="region of interest" description="Disordered" evidence="1">
    <location>
        <begin position="193"/>
        <end position="226"/>
    </location>
</feature>
<dbReference type="Gene3D" id="3.30.420.10">
    <property type="entry name" value="Ribonuclease H-like superfamily/Ribonuclease H"/>
    <property type="match status" value="1"/>
</dbReference>
<dbReference type="InterPro" id="IPR012337">
    <property type="entry name" value="RNaseH-like_sf"/>
</dbReference>
<feature type="compositionally biased region" description="Polar residues" evidence="1">
    <location>
        <begin position="208"/>
        <end position="226"/>
    </location>
</feature>
<evidence type="ECO:0000259" key="2">
    <source>
        <dbReference type="PROSITE" id="PS50879"/>
    </source>
</evidence>
<dbReference type="InterPro" id="IPR036397">
    <property type="entry name" value="RNaseH_sf"/>
</dbReference>
<dbReference type="OrthoDB" id="6437659at2759"/>
<evidence type="ECO:0000256" key="1">
    <source>
        <dbReference type="SAM" id="MobiDB-lite"/>
    </source>
</evidence>
<dbReference type="GO" id="GO:0004523">
    <property type="term" value="F:RNA-DNA hybrid ribonuclease activity"/>
    <property type="evidence" value="ECO:0007669"/>
    <property type="project" value="InterPro"/>
</dbReference>
<gene>
    <name evidence="3" type="ORF">AVEN_63977_1</name>
</gene>
<dbReference type="EMBL" id="BGPR01044921">
    <property type="protein sequence ID" value="GBO21775.1"/>
    <property type="molecule type" value="Genomic_DNA"/>
</dbReference>
<dbReference type="Proteomes" id="UP000499080">
    <property type="component" value="Unassembled WGS sequence"/>
</dbReference>
<dbReference type="AlphaFoldDB" id="A0A4Y2V8Z7"/>